<evidence type="ECO:0000256" key="5">
    <source>
        <dbReference type="SAM" id="MobiDB-lite"/>
    </source>
</evidence>
<dbReference type="AlphaFoldDB" id="A0A5B9QLL5"/>
<dbReference type="KEGG" id="rul:UC8_04470"/>
<dbReference type="Pfam" id="PF19279">
    <property type="entry name" value="YegS_C"/>
    <property type="match status" value="1"/>
</dbReference>
<keyword evidence="1 7" id="KW-0808">Transferase</keyword>
<dbReference type="PANTHER" id="PTHR12358">
    <property type="entry name" value="SPHINGOSINE KINASE"/>
    <property type="match status" value="1"/>
</dbReference>
<keyword evidence="8" id="KW-1185">Reference proteome</keyword>
<protein>
    <submittedName>
        <fullName evidence="7">Diacylglycerol kinase</fullName>
        <ecNumber evidence="7">2.7.1.107</ecNumber>
    </submittedName>
</protein>
<feature type="region of interest" description="Disordered" evidence="5">
    <location>
        <begin position="1"/>
        <end position="20"/>
    </location>
</feature>
<organism evidence="7 8">
    <name type="scientific">Roseimaritima ulvae</name>
    <dbReference type="NCBI Taxonomy" id="980254"/>
    <lineage>
        <taxon>Bacteria</taxon>
        <taxon>Pseudomonadati</taxon>
        <taxon>Planctomycetota</taxon>
        <taxon>Planctomycetia</taxon>
        <taxon>Pirellulales</taxon>
        <taxon>Pirellulaceae</taxon>
        <taxon>Roseimaritima</taxon>
    </lineage>
</organism>
<dbReference type="Pfam" id="PF00781">
    <property type="entry name" value="DAGK_cat"/>
    <property type="match status" value="1"/>
</dbReference>
<proteinExistence type="predicted"/>
<evidence type="ECO:0000256" key="4">
    <source>
        <dbReference type="ARBA" id="ARBA00022840"/>
    </source>
</evidence>
<dbReference type="InterPro" id="IPR016064">
    <property type="entry name" value="NAD/diacylglycerol_kinase_sf"/>
</dbReference>
<dbReference type="GO" id="GO:0005524">
    <property type="term" value="F:ATP binding"/>
    <property type="evidence" value="ECO:0007669"/>
    <property type="project" value="UniProtKB-KW"/>
</dbReference>
<name>A0A5B9QLL5_9BACT</name>
<reference evidence="7 8" key="1">
    <citation type="submission" date="2019-08" db="EMBL/GenBank/DDBJ databases">
        <title>Deep-cultivation of Planctomycetes and their phenomic and genomic characterization uncovers novel biology.</title>
        <authorList>
            <person name="Wiegand S."/>
            <person name="Jogler M."/>
            <person name="Boedeker C."/>
            <person name="Pinto D."/>
            <person name="Vollmers J."/>
            <person name="Rivas-Marin E."/>
            <person name="Kohn T."/>
            <person name="Peeters S.H."/>
            <person name="Heuer A."/>
            <person name="Rast P."/>
            <person name="Oberbeckmann S."/>
            <person name="Bunk B."/>
            <person name="Jeske O."/>
            <person name="Meyerdierks A."/>
            <person name="Storesund J.E."/>
            <person name="Kallscheuer N."/>
            <person name="Luecker S."/>
            <person name="Lage O.M."/>
            <person name="Pohl T."/>
            <person name="Merkel B.J."/>
            <person name="Hornburger P."/>
            <person name="Mueller R.-W."/>
            <person name="Bruemmer F."/>
            <person name="Labrenz M."/>
            <person name="Spormann A.M."/>
            <person name="Op den Camp H."/>
            <person name="Overmann J."/>
            <person name="Amann R."/>
            <person name="Jetten M.S.M."/>
            <person name="Mascher T."/>
            <person name="Medema M.H."/>
            <person name="Devos D.P."/>
            <person name="Kaster A.-K."/>
            <person name="Ovreas L."/>
            <person name="Rohde M."/>
            <person name="Galperin M.Y."/>
            <person name="Jogler C."/>
        </authorList>
    </citation>
    <scope>NUCLEOTIDE SEQUENCE [LARGE SCALE GENOMIC DNA]</scope>
    <source>
        <strain evidence="7 8">UC8</strain>
    </source>
</reference>
<dbReference type="GO" id="GO:0004143">
    <property type="term" value="F:ATP-dependent diacylglycerol kinase activity"/>
    <property type="evidence" value="ECO:0007669"/>
    <property type="project" value="UniProtKB-EC"/>
</dbReference>
<dbReference type="Gene3D" id="3.40.50.10330">
    <property type="entry name" value="Probable inorganic polyphosphate/atp-NAD kinase, domain 1"/>
    <property type="match status" value="1"/>
</dbReference>
<dbReference type="GO" id="GO:0005886">
    <property type="term" value="C:plasma membrane"/>
    <property type="evidence" value="ECO:0007669"/>
    <property type="project" value="TreeGrafter"/>
</dbReference>
<dbReference type="Gene3D" id="2.60.200.40">
    <property type="match status" value="1"/>
</dbReference>
<keyword evidence="4" id="KW-0067">ATP-binding</keyword>
<evidence type="ECO:0000313" key="8">
    <source>
        <dbReference type="Proteomes" id="UP000325286"/>
    </source>
</evidence>
<dbReference type="InterPro" id="IPR001206">
    <property type="entry name" value="Diacylglycerol_kinase_cat_dom"/>
</dbReference>
<gene>
    <name evidence="7" type="primary">dagK_1</name>
    <name evidence="7" type="ORF">UC8_04470</name>
</gene>
<evidence type="ECO:0000313" key="7">
    <source>
        <dbReference type="EMBL" id="QEG38490.1"/>
    </source>
</evidence>
<evidence type="ECO:0000256" key="3">
    <source>
        <dbReference type="ARBA" id="ARBA00022777"/>
    </source>
</evidence>
<keyword evidence="3 7" id="KW-0418">Kinase</keyword>
<dbReference type="InterPro" id="IPR045540">
    <property type="entry name" value="YegS/DAGK_C"/>
</dbReference>
<dbReference type="PANTHER" id="PTHR12358:SF106">
    <property type="entry name" value="LIPID KINASE YEGS"/>
    <property type="match status" value="1"/>
</dbReference>
<dbReference type="EMBL" id="CP042914">
    <property type="protein sequence ID" value="QEG38490.1"/>
    <property type="molecule type" value="Genomic_DNA"/>
</dbReference>
<keyword evidence="2" id="KW-0547">Nucleotide-binding</keyword>
<evidence type="ECO:0000256" key="2">
    <source>
        <dbReference type="ARBA" id="ARBA00022741"/>
    </source>
</evidence>
<dbReference type="InterPro" id="IPR017438">
    <property type="entry name" value="ATP-NAD_kinase_N"/>
</dbReference>
<evidence type="ECO:0000259" key="6">
    <source>
        <dbReference type="PROSITE" id="PS50146"/>
    </source>
</evidence>
<accession>A0A5B9QLL5</accession>
<dbReference type="PROSITE" id="PS50146">
    <property type="entry name" value="DAGK"/>
    <property type="match status" value="1"/>
</dbReference>
<dbReference type="SUPFAM" id="SSF111331">
    <property type="entry name" value="NAD kinase/diacylglycerol kinase-like"/>
    <property type="match status" value="1"/>
</dbReference>
<sequence length="327" mass="35755">MPPAGAGPPQAAKPLSSRGKPVETIVPAETVVICTSPKAGSGRGAERIPQLVQRLVDQGLRVVCSDRLAEIIDTVAATDPARLRAVVPAGGDGTISLIADRLPIGTPLVPFPMGTENLLSRYFGFTNDPRAAVRTILSGRLSRWDAGRANGRLFLVMVSCGWDAEVVRAMHLTRRGHIGRLSYAKPIVHAVRKYHYPPIMVRASEEDAEGSSFECRGALMFNLPCYGGGLKIEPDARGDDGLLDLCALQYGSTLSTLRYVAGVFSGRHRTWKDFRRQRARRWYLSSPSRVSYQIDGDYGGRLPLDVECLPDRLTLRIPPPAPDRNWS</sequence>
<dbReference type="InterPro" id="IPR050187">
    <property type="entry name" value="Lipid_Phosphate_FormReg"/>
</dbReference>
<dbReference type="Proteomes" id="UP000325286">
    <property type="component" value="Chromosome"/>
</dbReference>
<dbReference type="EC" id="2.7.1.107" evidence="7"/>
<feature type="domain" description="DAGKc" evidence="6">
    <location>
        <begin position="24"/>
        <end position="153"/>
    </location>
</feature>
<evidence type="ECO:0000256" key="1">
    <source>
        <dbReference type="ARBA" id="ARBA00022679"/>
    </source>
</evidence>